<evidence type="ECO:0000313" key="6">
    <source>
        <dbReference type="EMBL" id="TWJ09301.1"/>
    </source>
</evidence>
<dbReference type="RefSeq" id="WP_067601628.1">
    <property type="nucleotide sequence ID" value="NZ_CP015963.1"/>
</dbReference>
<evidence type="ECO:0000256" key="3">
    <source>
        <dbReference type="ARBA" id="ARBA00018111"/>
    </source>
</evidence>
<evidence type="ECO:0000313" key="7">
    <source>
        <dbReference type="Proteomes" id="UP000320547"/>
    </source>
</evidence>
<proteinExistence type="inferred from homology"/>
<accession>A0A562UUK9</accession>
<dbReference type="AlphaFoldDB" id="A0A562UUK9"/>
<evidence type="ECO:0000256" key="2">
    <source>
        <dbReference type="ARBA" id="ARBA00009695"/>
    </source>
</evidence>
<dbReference type="Proteomes" id="UP000320547">
    <property type="component" value="Unassembled WGS sequence"/>
</dbReference>
<keyword evidence="7" id="KW-1185">Reference proteome</keyword>
<dbReference type="Pfam" id="PF02631">
    <property type="entry name" value="RecX_HTH2"/>
    <property type="match status" value="1"/>
</dbReference>
<dbReference type="EMBL" id="VLLK01000001">
    <property type="protein sequence ID" value="TWJ09301.1"/>
    <property type="molecule type" value="Genomic_DNA"/>
</dbReference>
<gene>
    <name evidence="6" type="ORF">JN10_0931</name>
</gene>
<keyword evidence="4" id="KW-0963">Cytoplasm</keyword>
<sequence>MSRKRRNLSSLDQTELRDLALSYVARFSTTRAKLVSYLHRKVRERGVKEDAGELDVDAVADWLVELRYIDDGAYAQARTAGLLRKGYGRRRVDETLRAAGIDEAIRSELVPDEVNARKAALLLARKRSFGPFVSTYGSAKEGDPKKREKQIAAMVRAGHDFGMAKAIIDAGSIEEAEEWAYEAEDWQ</sequence>
<feature type="domain" description="RecX second three-helical" evidence="5">
    <location>
        <begin position="70"/>
        <end position="107"/>
    </location>
</feature>
<comment type="similarity">
    <text evidence="2">Belongs to the RecX family.</text>
</comment>
<dbReference type="GO" id="GO:0005737">
    <property type="term" value="C:cytoplasm"/>
    <property type="evidence" value="ECO:0007669"/>
    <property type="project" value="UniProtKB-SubCell"/>
</dbReference>
<comment type="subcellular location">
    <subcellularLocation>
        <location evidence="1">Cytoplasm</location>
    </subcellularLocation>
</comment>
<dbReference type="InterPro" id="IPR036388">
    <property type="entry name" value="WH-like_DNA-bd_sf"/>
</dbReference>
<protein>
    <recommendedName>
        <fullName evidence="3">Regulatory protein RecX</fullName>
    </recommendedName>
</protein>
<dbReference type="Gene3D" id="1.10.10.10">
    <property type="entry name" value="Winged helix-like DNA-binding domain superfamily/Winged helix DNA-binding domain"/>
    <property type="match status" value="1"/>
</dbReference>
<evidence type="ECO:0000259" key="5">
    <source>
        <dbReference type="Pfam" id="PF02631"/>
    </source>
</evidence>
<evidence type="ECO:0000256" key="1">
    <source>
        <dbReference type="ARBA" id="ARBA00004496"/>
    </source>
</evidence>
<evidence type="ECO:0000256" key="4">
    <source>
        <dbReference type="ARBA" id="ARBA00022490"/>
    </source>
</evidence>
<dbReference type="InterPro" id="IPR053924">
    <property type="entry name" value="RecX_HTH_2nd"/>
</dbReference>
<name>A0A562UUK9_9SPHN</name>
<dbReference type="STRING" id="476157.GCA_001663155_02420"/>
<comment type="caution">
    <text evidence="6">The sequence shown here is derived from an EMBL/GenBank/DDBJ whole genome shotgun (WGS) entry which is preliminary data.</text>
</comment>
<organism evidence="6 7">
    <name type="scientific">Altererythrobacter ishigakiensis</name>
    <dbReference type="NCBI Taxonomy" id="476157"/>
    <lineage>
        <taxon>Bacteria</taxon>
        <taxon>Pseudomonadati</taxon>
        <taxon>Pseudomonadota</taxon>
        <taxon>Alphaproteobacteria</taxon>
        <taxon>Sphingomonadales</taxon>
        <taxon>Erythrobacteraceae</taxon>
        <taxon>Altererythrobacter</taxon>
    </lineage>
</organism>
<reference evidence="6 7" key="1">
    <citation type="submission" date="2019-07" db="EMBL/GenBank/DDBJ databases">
        <title>Genomic Encyclopedia of Archaeal and Bacterial Type Strains, Phase II (KMG-II): from individual species to whole genera.</title>
        <authorList>
            <person name="Goeker M."/>
        </authorList>
    </citation>
    <scope>NUCLEOTIDE SEQUENCE [LARGE SCALE GENOMIC DNA]</scope>
    <source>
        <strain evidence="6 7">ATCC BAA-2084</strain>
    </source>
</reference>